<dbReference type="GO" id="GO:0000793">
    <property type="term" value="C:condensed chromosome"/>
    <property type="evidence" value="ECO:0007669"/>
    <property type="project" value="TreeGrafter"/>
</dbReference>
<evidence type="ECO:0000313" key="9">
    <source>
        <dbReference type="EMBL" id="OJJ51403.1"/>
    </source>
</evidence>
<feature type="region of interest" description="Disordered" evidence="7">
    <location>
        <begin position="1"/>
        <end position="89"/>
    </location>
</feature>
<evidence type="ECO:0000313" key="10">
    <source>
        <dbReference type="Proteomes" id="UP000184188"/>
    </source>
</evidence>
<sequence length="841" mass="98212">MAELQDRLEQSRSETEEAQNAEQRAMEEKAQAEEDLRELQDEMANKSFTTKGLSRQLEEKGSRLEEELQEARKQNDTLKDELESKARHEARLEEQFQKVRREMNEERQRLLDEADISRDELNTLQQEHEKLAAQLQDALDDLKRKEDEKDLLHTRHHALTDESGSLQRELARAQSTIRELQQAVDDEKRNSLESNQGLRTQNKEEIEHLQEEIESLHHEIEDKEGRFALDEDRWESTKRTLQLQKERAEEQAAGFKRTIEKLQQVEHSLSGKEIKLQEVIDSEKTRHHHEEAVLSRQVQELNDDLASKRQVIEELRTDFLSTKEELRISKREEQALKEKVQALEDEVVILQASLEDEREYAKGKVKKGPSDIETQLQKATTDKQSLRDQLANANVELHRLKTSLAEFEVERDELQAQLDQAQNQAGNTHQFDKEKVDLRKSKLRLESEVTRLKEERSSLVKAKESIETQLNAEIERATTDENRLSAEIDQLQDRLATASGDKDRELVLSKSRTQRLERRIHELEALVEQQVHVEPEVSIGNADVSLLRHNLDEARKRERALLQREADQKALVRSFKTRIADLEKELHDALMKKYDTNSPVSSPSDKLHSELRSLRKQLSEAHKSLRDLRAKNRDLERNAMREEDQRDLHELLKSSTLEAESLALKVSERDARLNELKTQVRKVREERAFCVKKAETASKELATLQDRYDQAIEKIGVKSENKGRHEKEIRGLSREIIWLRARLKREERFRRDLAWSKGLMELGERVRTACNEADLRMIAEMGVKARSPDHSRTPRHKFKTAISMVVATVRMQKMGREWKKTKKLSEGLKRAKNEVLKRRDG</sequence>
<evidence type="ECO:0000259" key="8">
    <source>
        <dbReference type="Pfam" id="PF10495"/>
    </source>
</evidence>
<gene>
    <name evidence="9" type="ORF">ASPZODRAFT_379486</name>
</gene>
<feature type="coiled-coil region" evidence="6">
    <location>
        <begin position="572"/>
        <end position="714"/>
    </location>
</feature>
<evidence type="ECO:0000256" key="3">
    <source>
        <dbReference type="ARBA" id="ARBA00022553"/>
    </source>
</evidence>
<dbReference type="VEuPathDB" id="FungiDB:ASPZODRAFT_379486"/>
<dbReference type="GO" id="GO:0003682">
    <property type="term" value="F:chromatin binding"/>
    <property type="evidence" value="ECO:0007669"/>
    <property type="project" value="TreeGrafter"/>
</dbReference>
<name>A0A1L9SWH9_9EURO</name>
<feature type="compositionally biased region" description="Basic and acidic residues" evidence="7">
    <location>
        <begin position="24"/>
        <end position="44"/>
    </location>
</feature>
<protein>
    <recommendedName>
        <fullName evidence="8">Pericentrin/AKAP-450 centrosomal targeting domain-containing protein</fullName>
    </recommendedName>
</protein>
<evidence type="ECO:0000256" key="5">
    <source>
        <dbReference type="ARBA" id="ARBA00023212"/>
    </source>
</evidence>
<feature type="coiled-coil region" evidence="6">
    <location>
        <begin position="298"/>
        <end position="501"/>
    </location>
</feature>
<dbReference type="STRING" id="1073090.A0A1L9SWH9"/>
<feature type="compositionally biased region" description="Basic and acidic residues" evidence="7">
    <location>
        <begin position="1"/>
        <end position="15"/>
    </location>
</feature>
<keyword evidence="5" id="KW-0206">Cytoskeleton</keyword>
<reference evidence="10" key="1">
    <citation type="journal article" date="2017" name="Genome Biol.">
        <title>Comparative genomics reveals high biological diversity and specific adaptations in the industrially and medically important fungal genus Aspergillus.</title>
        <authorList>
            <person name="de Vries R.P."/>
            <person name="Riley R."/>
            <person name="Wiebenga A."/>
            <person name="Aguilar-Osorio G."/>
            <person name="Amillis S."/>
            <person name="Uchima C.A."/>
            <person name="Anderluh G."/>
            <person name="Asadollahi M."/>
            <person name="Askin M."/>
            <person name="Barry K."/>
            <person name="Battaglia E."/>
            <person name="Bayram O."/>
            <person name="Benocci T."/>
            <person name="Braus-Stromeyer S.A."/>
            <person name="Caldana C."/>
            <person name="Canovas D."/>
            <person name="Cerqueira G.C."/>
            <person name="Chen F."/>
            <person name="Chen W."/>
            <person name="Choi C."/>
            <person name="Clum A."/>
            <person name="Dos Santos R.A."/>
            <person name="Damasio A.R."/>
            <person name="Diallinas G."/>
            <person name="Emri T."/>
            <person name="Fekete E."/>
            <person name="Flipphi M."/>
            <person name="Freyberg S."/>
            <person name="Gallo A."/>
            <person name="Gournas C."/>
            <person name="Habgood R."/>
            <person name="Hainaut M."/>
            <person name="Harispe M.L."/>
            <person name="Henrissat B."/>
            <person name="Hilden K.S."/>
            <person name="Hope R."/>
            <person name="Hossain A."/>
            <person name="Karabika E."/>
            <person name="Karaffa L."/>
            <person name="Karanyi Z."/>
            <person name="Krasevec N."/>
            <person name="Kuo A."/>
            <person name="Kusch H."/>
            <person name="LaButti K."/>
            <person name="Lagendijk E.L."/>
            <person name="Lapidus A."/>
            <person name="Levasseur A."/>
            <person name="Lindquist E."/>
            <person name="Lipzen A."/>
            <person name="Logrieco A.F."/>
            <person name="MacCabe A."/>
            <person name="Maekelae M.R."/>
            <person name="Malavazi I."/>
            <person name="Melin P."/>
            <person name="Meyer V."/>
            <person name="Mielnichuk N."/>
            <person name="Miskei M."/>
            <person name="Molnar A.P."/>
            <person name="Mule G."/>
            <person name="Ngan C.Y."/>
            <person name="Orejas M."/>
            <person name="Orosz E."/>
            <person name="Ouedraogo J.P."/>
            <person name="Overkamp K.M."/>
            <person name="Park H.-S."/>
            <person name="Perrone G."/>
            <person name="Piumi F."/>
            <person name="Punt P.J."/>
            <person name="Ram A.F."/>
            <person name="Ramon A."/>
            <person name="Rauscher S."/>
            <person name="Record E."/>
            <person name="Riano-Pachon D.M."/>
            <person name="Robert V."/>
            <person name="Roehrig J."/>
            <person name="Ruller R."/>
            <person name="Salamov A."/>
            <person name="Salih N.S."/>
            <person name="Samson R.A."/>
            <person name="Sandor E."/>
            <person name="Sanguinetti M."/>
            <person name="Schuetze T."/>
            <person name="Sepcic K."/>
            <person name="Shelest E."/>
            <person name="Sherlock G."/>
            <person name="Sophianopoulou V."/>
            <person name="Squina F.M."/>
            <person name="Sun H."/>
            <person name="Susca A."/>
            <person name="Todd R.B."/>
            <person name="Tsang A."/>
            <person name="Unkles S.E."/>
            <person name="van de Wiele N."/>
            <person name="van Rossen-Uffink D."/>
            <person name="Oliveira J.V."/>
            <person name="Vesth T.C."/>
            <person name="Visser J."/>
            <person name="Yu J.-H."/>
            <person name="Zhou M."/>
            <person name="Andersen M.R."/>
            <person name="Archer D.B."/>
            <person name="Baker S.E."/>
            <person name="Benoit I."/>
            <person name="Brakhage A.A."/>
            <person name="Braus G.H."/>
            <person name="Fischer R."/>
            <person name="Frisvad J.C."/>
            <person name="Goldman G.H."/>
            <person name="Houbraken J."/>
            <person name="Oakley B."/>
            <person name="Pocsi I."/>
            <person name="Scazzocchio C."/>
            <person name="Seiboth B."/>
            <person name="vanKuyk P.A."/>
            <person name="Wortman J."/>
            <person name="Dyer P.S."/>
            <person name="Grigoriev I.V."/>
        </authorList>
    </citation>
    <scope>NUCLEOTIDE SEQUENCE [LARGE SCALE GENOMIC DNA]</scope>
    <source>
        <strain evidence="10">CBS 506.65</strain>
    </source>
</reference>
<feature type="compositionally biased region" description="Basic and acidic residues" evidence="7">
    <location>
        <begin position="56"/>
        <end position="89"/>
    </location>
</feature>
<dbReference type="GO" id="GO:0005815">
    <property type="term" value="C:microtubule organizing center"/>
    <property type="evidence" value="ECO:0007669"/>
    <property type="project" value="UniProtKB-SubCell"/>
</dbReference>
<proteinExistence type="predicted"/>
<evidence type="ECO:0000256" key="4">
    <source>
        <dbReference type="ARBA" id="ARBA00023054"/>
    </source>
</evidence>
<dbReference type="Proteomes" id="UP000184188">
    <property type="component" value="Unassembled WGS sequence"/>
</dbReference>
<dbReference type="Pfam" id="PF10495">
    <property type="entry name" value="PACT_coil_coil"/>
    <property type="match status" value="1"/>
</dbReference>
<dbReference type="GO" id="GO:0000785">
    <property type="term" value="C:chromatin"/>
    <property type="evidence" value="ECO:0007669"/>
    <property type="project" value="TreeGrafter"/>
</dbReference>
<comment type="subcellular location">
    <subcellularLocation>
        <location evidence="1">Cytoplasm</location>
        <location evidence="1">Cytoskeleton</location>
        <location evidence="1">Microtubule organizing center</location>
    </subcellularLocation>
</comment>
<keyword evidence="2" id="KW-0963">Cytoplasm</keyword>
<dbReference type="OrthoDB" id="10255000at2759"/>
<evidence type="ECO:0000256" key="2">
    <source>
        <dbReference type="ARBA" id="ARBA00022490"/>
    </source>
</evidence>
<accession>A0A1L9SWH9</accession>
<dbReference type="RefSeq" id="XP_022585913.1">
    <property type="nucleotide sequence ID" value="XM_022728291.1"/>
</dbReference>
<keyword evidence="3" id="KW-0597">Phosphoprotein</keyword>
<dbReference type="PANTHER" id="PTHR43941">
    <property type="entry name" value="STRUCTURAL MAINTENANCE OF CHROMOSOMES PROTEIN 2"/>
    <property type="match status" value="1"/>
</dbReference>
<feature type="domain" description="Pericentrin/AKAP-450 centrosomal targeting" evidence="8">
    <location>
        <begin position="742"/>
        <end position="818"/>
    </location>
</feature>
<dbReference type="EMBL" id="KV878336">
    <property type="protein sequence ID" value="OJJ51403.1"/>
    <property type="molecule type" value="Genomic_DNA"/>
</dbReference>
<dbReference type="GO" id="GO:0005737">
    <property type="term" value="C:cytoplasm"/>
    <property type="evidence" value="ECO:0007669"/>
    <property type="project" value="UniProtKB-ARBA"/>
</dbReference>
<keyword evidence="10" id="KW-1185">Reference proteome</keyword>
<evidence type="ECO:0000256" key="7">
    <source>
        <dbReference type="SAM" id="MobiDB-lite"/>
    </source>
</evidence>
<dbReference type="GO" id="GO:0007076">
    <property type="term" value="P:mitotic chromosome condensation"/>
    <property type="evidence" value="ECO:0007669"/>
    <property type="project" value="TreeGrafter"/>
</dbReference>
<keyword evidence="4 6" id="KW-0175">Coiled coil</keyword>
<dbReference type="GO" id="GO:0000796">
    <property type="term" value="C:condensin complex"/>
    <property type="evidence" value="ECO:0007669"/>
    <property type="project" value="TreeGrafter"/>
</dbReference>
<evidence type="ECO:0000256" key="6">
    <source>
        <dbReference type="SAM" id="Coils"/>
    </source>
</evidence>
<dbReference type="PANTHER" id="PTHR43941:SF1">
    <property type="entry name" value="STRUCTURAL MAINTENANCE OF CHROMOSOMES PROTEIN 2"/>
    <property type="match status" value="1"/>
</dbReference>
<organism evidence="9 10">
    <name type="scientific">Penicilliopsis zonata CBS 506.65</name>
    <dbReference type="NCBI Taxonomy" id="1073090"/>
    <lineage>
        <taxon>Eukaryota</taxon>
        <taxon>Fungi</taxon>
        <taxon>Dikarya</taxon>
        <taxon>Ascomycota</taxon>
        <taxon>Pezizomycotina</taxon>
        <taxon>Eurotiomycetes</taxon>
        <taxon>Eurotiomycetidae</taxon>
        <taxon>Eurotiales</taxon>
        <taxon>Aspergillaceae</taxon>
        <taxon>Penicilliopsis</taxon>
    </lineage>
</organism>
<evidence type="ECO:0000256" key="1">
    <source>
        <dbReference type="ARBA" id="ARBA00004267"/>
    </source>
</evidence>
<dbReference type="InterPro" id="IPR019528">
    <property type="entry name" value="PACT_domain"/>
</dbReference>
<dbReference type="AlphaFoldDB" id="A0A1L9SWH9"/>
<dbReference type="GeneID" id="34614755"/>